<accession>A0ABY3WUM3</accession>
<dbReference type="Proteomes" id="UP000828924">
    <property type="component" value="Chromosome"/>
</dbReference>
<name>A0ABY3WUM3_9ACTN</name>
<proteinExistence type="predicted"/>
<dbReference type="RefSeq" id="WP_242335864.1">
    <property type="nucleotide sequence ID" value="NZ_CP071872.1"/>
</dbReference>
<evidence type="ECO:0000313" key="1">
    <source>
        <dbReference type="EMBL" id="UNM15007.1"/>
    </source>
</evidence>
<sequence>MGKKSTPGQLDLGVHAVNSLANFFAVDNDLKIKATKTSVTVTRSGDAYPDMEVVQYRSNQSPRTIATDSMADESGMDSMPISSIWGNPKINKTWTDGRCVRGC</sequence>
<evidence type="ECO:0008006" key="3">
    <source>
        <dbReference type="Google" id="ProtNLM"/>
    </source>
</evidence>
<keyword evidence="2" id="KW-1185">Reference proteome</keyword>
<organism evidence="1 2">
    <name type="scientific">Streptomyces formicae</name>
    <dbReference type="NCBI Taxonomy" id="1616117"/>
    <lineage>
        <taxon>Bacteria</taxon>
        <taxon>Bacillati</taxon>
        <taxon>Actinomycetota</taxon>
        <taxon>Actinomycetes</taxon>
        <taxon>Kitasatosporales</taxon>
        <taxon>Streptomycetaceae</taxon>
        <taxon>Streptomyces</taxon>
    </lineage>
</organism>
<evidence type="ECO:0000313" key="2">
    <source>
        <dbReference type="Proteomes" id="UP000828924"/>
    </source>
</evidence>
<protein>
    <recommendedName>
        <fullName evidence="3">Gfo/Idh/MocA-like oxidoreductase C-terminal domain-containing protein</fullName>
    </recommendedName>
</protein>
<reference evidence="1 2" key="1">
    <citation type="submission" date="2021-03" db="EMBL/GenBank/DDBJ databases">
        <title>Complete genome of Streptomyces formicae strain 1H-GS9 (DSM 100524).</title>
        <authorList>
            <person name="Atanasov K.E."/>
            <person name="Altabella T."/>
            <person name="Ferrer A."/>
        </authorList>
    </citation>
    <scope>NUCLEOTIDE SEQUENCE [LARGE SCALE GENOMIC DNA]</scope>
    <source>
        <strain evidence="1 2">1H-GS9</strain>
    </source>
</reference>
<dbReference type="EMBL" id="CP071872">
    <property type="protein sequence ID" value="UNM15007.1"/>
    <property type="molecule type" value="Genomic_DNA"/>
</dbReference>
<gene>
    <name evidence="1" type="ORF">J4032_29235</name>
</gene>